<reference evidence="2" key="2">
    <citation type="journal article" date="2022" name="Hortic Res">
        <title>The genome of Dioscorea zingiberensis sheds light on the biosynthesis, origin and evolution of the medicinally important diosgenin saponins.</title>
        <authorList>
            <person name="Li Y."/>
            <person name="Tan C."/>
            <person name="Li Z."/>
            <person name="Guo J."/>
            <person name="Li S."/>
            <person name="Chen X."/>
            <person name="Wang C."/>
            <person name="Dai X."/>
            <person name="Yang H."/>
            <person name="Song W."/>
            <person name="Hou L."/>
            <person name="Xu J."/>
            <person name="Tong Z."/>
            <person name="Xu A."/>
            <person name="Yuan X."/>
            <person name="Wang W."/>
            <person name="Yang Q."/>
            <person name="Chen L."/>
            <person name="Sun Z."/>
            <person name="Wang K."/>
            <person name="Pan B."/>
            <person name="Chen J."/>
            <person name="Bao Y."/>
            <person name="Liu F."/>
            <person name="Qi X."/>
            <person name="Gang D.R."/>
            <person name="Wen J."/>
            <person name="Li J."/>
        </authorList>
    </citation>
    <scope>NUCLEOTIDE SEQUENCE</scope>
    <source>
        <strain evidence="2">Dzin_1.0</strain>
    </source>
</reference>
<dbReference type="Proteomes" id="UP001085076">
    <property type="component" value="Miscellaneous, Linkage group lg01"/>
</dbReference>
<dbReference type="PANTHER" id="PTHR36387">
    <property type="entry name" value="UDP-N-ACETYLMURAMOYL-L-ALANYL-D-GLUTAMATE-2, 6-DIAMINOPIMELATE LIGASE"/>
    <property type="match status" value="1"/>
</dbReference>
<evidence type="ECO:0000313" key="3">
    <source>
        <dbReference type="Proteomes" id="UP001085076"/>
    </source>
</evidence>
<comment type="caution">
    <text evidence="2">The sequence shown here is derived from an EMBL/GenBank/DDBJ whole genome shotgun (WGS) entry which is preliminary data.</text>
</comment>
<dbReference type="AlphaFoldDB" id="A0A9D5HPG3"/>
<evidence type="ECO:0000313" key="2">
    <source>
        <dbReference type="EMBL" id="KAJ0984345.1"/>
    </source>
</evidence>
<proteinExistence type="predicted"/>
<feature type="compositionally biased region" description="Basic residues" evidence="1">
    <location>
        <begin position="53"/>
        <end position="64"/>
    </location>
</feature>
<dbReference type="EMBL" id="JAGGNH010000001">
    <property type="protein sequence ID" value="KAJ0984345.1"/>
    <property type="molecule type" value="Genomic_DNA"/>
</dbReference>
<feature type="compositionally biased region" description="Acidic residues" evidence="1">
    <location>
        <begin position="15"/>
        <end position="24"/>
    </location>
</feature>
<feature type="region of interest" description="Disordered" evidence="1">
    <location>
        <begin position="105"/>
        <end position="132"/>
    </location>
</feature>
<organism evidence="2 3">
    <name type="scientific">Dioscorea zingiberensis</name>
    <dbReference type="NCBI Taxonomy" id="325984"/>
    <lineage>
        <taxon>Eukaryota</taxon>
        <taxon>Viridiplantae</taxon>
        <taxon>Streptophyta</taxon>
        <taxon>Embryophyta</taxon>
        <taxon>Tracheophyta</taxon>
        <taxon>Spermatophyta</taxon>
        <taxon>Magnoliopsida</taxon>
        <taxon>Liliopsida</taxon>
        <taxon>Dioscoreales</taxon>
        <taxon>Dioscoreaceae</taxon>
        <taxon>Dioscorea</taxon>
    </lineage>
</organism>
<evidence type="ECO:0000256" key="1">
    <source>
        <dbReference type="SAM" id="MobiDB-lite"/>
    </source>
</evidence>
<dbReference type="OrthoDB" id="1869542at2759"/>
<protein>
    <submittedName>
        <fullName evidence="2">Uncharacterized protein</fullName>
    </submittedName>
</protein>
<gene>
    <name evidence="2" type="ORF">J5N97_002701</name>
</gene>
<accession>A0A9D5HPG3</accession>
<keyword evidence="3" id="KW-1185">Reference proteome</keyword>
<feature type="compositionally biased region" description="Basic and acidic residues" evidence="1">
    <location>
        <begin position="33"/>
        <end position="52"/>
    </location>
</feature>
<feature type="region of interest" description="Disordered" evidence="1">
    <location>
        <begin position="1"/>
        <end position="89"/>
    </location>
</feature>
<reference evidence="2" key="1">
    <citation type="submission" date="2021-03" db="EMBL/GenBank/DDBJ databases">
        <authorList>
            <person name="Li Z."/>
            <person name="Yang C."/>
        </authorList>
    </citation>
    <scope>NUCLEOTIDE SEQUENCE</scope>
    <source>
        <strain evidence="2">Dzin_1.0</strain>
        <tissue evidence="2">Leaf</tissue>
    </source>
</reference>
<sequence>MELGGETMASMGSDSDSDVPEELTAEQSIMQDEEIRKAEKENTLRAAQEGKERRRQWAQRRIKERPRDENVPEISETEEQQELPNIPGMLPSNIVSLLAARDKVHFKSDSEEEDAHQKPTRKKKQKASGPDTILLKDIPSAECSKSSLEFLKRRKTQVARSSAVLKNSNQALRLLSSHGSLLSKS</sequence>
<dbReference type="PANTHER" id="PTHR36387:SF2">
    <property type="entry name" value="UDP-N-ACETYLMURAMOYL-L-ALANYL-D-GLUTAMATE-2, 6-DIAMINOPIMELATE LIGASE"/>
    <property type="match status" value="1"/>
</dbReference>
<name>A0A9D5HPG3_9LILI</name>